<keyword evidence="3" id="KW-0808">Transferase</keyword>
<dbReference type="GO" id="GO:0019988">
    <property type="term" value="P:charged-tRNA amino acid modification"/>
    <property type="evidence" value="ECO:0007669"/>
    <property type="project" value="InterPro"/>
</dbReference>
<dbReference type="GO" id="GO:0043399">
    <property type="term" value="F:tRNA adenosine(64)-2'-O-ribosylphosphate transferase activity"/>
    <property type="evidence" value="ECO:0007669"/>
    <property type="project" value="InterPro"/>
</dbReference>
<evidence type="ECO:0000259" key="2">
    <source>
        <dbReference type="Pfam" id="PF17184"/>
    </source>
</evidence>
<evidence type="ECO:0000313" key="3">
    <source>
        <dbReference type="EMBL" id="PWN23882.1"/>
    </source>
</evidence>
<organism evidence="3 4">
    <name type="scientific">Pseudomicrostroma glucosiphilum</name>
    <dbReference type="NCBI Taxonomy" id="1684307"/>
    <lineage>
        <taxon>Eukaryota</taxon>
        <taxon>Fungi</taxon>
        <taxon>Dikarya</taxon>
        <taxon>Basidiomycota</taxon>
        <taxon>Ustilaginomycotina</taxon>
        <taxon>Exobasidiomycetes</taxon>
        <taxon>Microstromatales</taxon>
        <taxon>Microstromatales incertae sedis</taxon>
        <taxon>Pseudomicrostroma</taxon>
    </lineage>
</organism>
<dbReference type="STRING" id="1684307.A0A316UF58"/>
<dbReference type="AlphaFoldDB" id="A0A316UF58"/>
<name>A0A316UF58_9BASI</name>
<dbReference type="Pfam" id="PF17184">
    <property type="entry name" value="Rit1_C"/>
    <property type="match status" value="1"/>
</dbReference>
<dbReference type="PANTHER" id="PTHR31811:SF0">
    <property type="entry name" value="TRNA A64-2'-O-RIBOSYLPHOSPHATE TRANSFERASE"/>
    <property type="match status" value="1"/>
</dbReference>
<dbReference type="Pfam" id="PF04179">
    <property type="entry name" value="Init_tRNA_PT"/>
    <property type="match status" value="1"/>
</dbReference>
<proteinExistence type="predicted"/>
<dbReference type="PIRSF" id="PIRSF007747">
    <property type="entry name" value="Ribosyl_Ptfrase"/>
    <property type="match status" value="1"/>
</dbReference>
<gene>
    <name evidence="3" type="ORF">BCV69DRAFT_254638</name>
</gene>
<feature type="domain" description="Rit1 N-terminal" evidence="2">
    <location>
        <begin position="26"/>
        <end position="287"/>
    </location>
</feature>
<dbReference type="InterPro" id="IPR033421">
    <property type="entry name" value="Rit1_DUSP-like"/>
</dbReference>
<evidence type="ECO:0000313" key="4">
    <source>
        <dbReference type="Proteomes" id="UP000245942"/>
    </source>
</evidence>
<dbReference type="PANTHER" id="PTHR31811">
    <property type="entry name" value="TRNA A64-2'-O-RIBOSYLPHOSPHATE TRANSFERASE"/>
    <property type="match status" value="1"/>
</dbReference>
<dbReference type="OrthoDB" id="45256at2759"/>
<dbReference type="RefSeq" id="XP_025351042.1">
    <property type="nucleotide sequence ID" value="XM_025490560.1"/>
</dbReference>
<dbReference type="GO" id="GO:0005737">
    <property type="term" value="C:cytoplasm"/>
    <property type="evidence" value="ECO:0007669"/>
    <property type="project" value="TreeGrafter"/>
</dbReference>
<dbReference type="EMBL" id="KZ819321">
    <property type="protein sequence ID" value="PWN23882.1"/>
    <property type="molecule type" value="Genomic_DNA"/>
</dbReference>
<keyword evidence="4" id="KW-1185">Reference proteome</keyword>
<evidence type="ECO:0000259" key="1">
    <source>
        <dbReference type="Pfam" id="PF04179"/>
    </source>
</evidence>
<accession>A0A316UF58</accession>
<protein>
    <submittedName>
        <fullName evidence="3">Initiator tRNA phosphoribosyl transferase</fullName>
    </submittedName>
</protein>
<dbReference type="Proteomes" id="UP000245942">
    <property type="component" value="Unassembled WGS sequence"/>
</dbReference>
<feature type="non-terminal residue" evidence="3">
    <location>
        <position position="492"/>
    </location>
</feature>
<reference evidence="3 4" key="1">
    <citation type="journal article" date="2018" name="Mol. Biol. Evol.">
        <title>Broad Genomic Sampling Reveals a Smut Pathogenic Ancestry of the Fungal Clade Ustilaginomycotina.</title>
        <authorList>
            <person name="Kijpornyongpan T."/>
            <person name="Mondo S.J."/>
            <person name="Barry K."/>
            <person name="Sandor L."/>
            <person name="Lee J."/>
            <person name="Lipzen A."/>
            <person name="Pangilinan J."/>
            <person name="LaButti K."/>
            <person name="Hainaut M."/>
            <person name="Henrissat B."/>
            <person name="Grigoriev I.V."/>
            <person name="Spatafora J.W."/>
            <person name="Aime M.C."/>
        </authorList>
    </citation>
    <scope>NUCLEOTIDE SEQUENCE [LARGE SCALE GENOMIC DNA]</scope>
    <source>
        <strain evidence="3 4">MCA 4718</strain>
    </source>
</reference>
<dbReference type="InterPro" id="IPR007306">
    <property type="entry name" value="Rit1"/>
</dbReference>
<feature type="domain" description="Rit1 DUSP-like" evidence="1">
    <location>
        <begin position="373"/>
        <end position="490"/>
    </location>
</feature>
<dbReference type="InterPro" id="IPR033449">
    <property type="entry name" value="Rit1_N"/>
</dbReference>
<dbReference type="GeneID" id="37012294"/>
<sequence length="492" mass="55308">MTQDESASSGSLYASLLRSDDRKVVRKLERDPWNRLRSIAEDSQWVLRVAEALPELPIIANLRCGAWYLSPELPQISRASTYCYFKSTDGHAGEWSFSLKRPNLDVVRLIQQRGGVIITDSTRRGKSLPDALSKTIPIWCAVLNEASRRRYSSPAHHQSFLRTPAHQVPPSEHAQIEARIGAWVEAVLASDLPVPHLTRPLVPFFLTRPRYSFADDCHPVVVLSASRRVDLPTPDPTGTYYYTQGSGDDEELWSFGLTPELFWDRVNHQRLLQSTRQDLPRVIEEVVRSSKLIEAEDNQTPKVDDAEASSGSVCDVAIGATGLFCGRRQPTYAFTAKEKAFFDLIIHCDAEQSSDDPVTHEKTCEPKEALLLRRRIPQGKKGLRVLQEELPSILTFVQVVFIGSASSTSSPRILIVDSTQKDLCLSVLIAILSLYYNSPTQPPLRTLEEVEHQKQSLTKDDVRRRLQWVVGSIPQANPSRSHLLRVNEVLMG</sequence>